<feature type="transmembrane region" description="Helical" evidence="11">
    <location>
        <begin position="137"/>
        <end position="158"/>
    </location>
</feature>
<evidence type="ECO:0000256" key="5">
    <source>
        <dbReference type="ARBA" id="ARBA00023040"/>
    </source>
</evidence>
<dbReference type="InParanoid" id="K1PGX6"/>
<dbReference type="PROSITE" id="PS00237">
    <property type="entry name" value="G_PROTEIN_RECEP_F1_1"/>
    <property type="match status" value="1"/>
</dbReference>
<name>K1PGX6_MAGGI</name>
<dbReference type="EMBL" id="JH816275">
    <property type="protein sequence ID" value="EKC23152.1"/>
    <property type="molecule type" value="Genomic_DNA"/>
</dbReference>
<evidence type="ECO:0000256" key="11">
    <source>
        <dbReference type="SAM" id="Phobius"/>
    </source>
</evidence>
<keyword evidence="9" id="KW-0807">Transducer</keyword>
<evidence type="ECO:0000256" key="9">
    <source>
        <dbReference type="ARBA" id="ARBA00023224"/>
    </source>
</evidence>
<dbReference type="GO" id="GO:0043410">
    <property type="term" value="P:positive regulation of MAPK cascade"/>
    <property type="evidence" value="ECO:0007669"/>
    <property type="project" value="TreeGrafter"/>
</dbReference>
<evidence type="ECO:0000259" key="12">
    <source>
        <dbReference type="PROSITE" id="PS50262"/>
    </source>
</evidence>
<feature type="transmembrane region" description="Helical" evidence="11">
    <location>
        <begin position="26"/>
        <end position="48"/>
    </location>
</feature>
<organism evidence="13">
    <name type="scientific">Magallana gigas</name>
    <name type="common">Pacific oyster</name>
    <name type="synonym">Crassostrea gigas</name>
    <dbReference type="NCBI Taxonomy" id="29159"/>
    <lineage>
        <taxon>Eukaryota</taxon>
        <taxon>Metazoa</taxon>
        <taxon>Spiralia</taxon>
        <taxon>Lophotrochozoa</taxon>
        <taxon>Mollusca</taxon>
        <taxon>Bivalvia</taxon>
        <taxon>Autobranchia</taxon>
        <taxon>Pteriomorphia</taxon>
        <taxon>Ostreida</taxon>
        <taxon>Ostreoidea</taxon>
        <taxon>Ostreidae</taxon>
        <taxon>Magallana</taxon>
    </lineage>
</organism>
<keyword evidence="5" id="KW-0297">G-protein coupled receptor</keyword>
<dbReference type="Pfam" id="PF00001">
    <property type="entry name" value="7tm_1"/>
    <property type="match status" value="1"/>
</dbReference>
<evidence type="ECO:0000313" key="13">
    <source>
        <dbReference type="EMBL" id="EKC23152.1"/>
    </source>
</evidence>
<feature type="transmembrane region" description="Helical" evidence="11">
    <location>
        <begin position="60"/>
        <end position="86"/>
    </location>
</feature>
<dbReference type="PANTHER" id="PTHR24248:SF199">
    <property type="entry name" value="IP13425P-RELATED"/>
    <property type="match status" value="1"/>
</dbReference>
<feature type="transmembrane region" description="Helical" evidence="11">
    <location>
        <begin position="226"/>
        <end position="248"/>
    </location>
</feature>
<sequence>MGVVSWNSLDANMTTNVTNHHTESPLFFVFAIAYFVSAMGNVLGFFVLMKCKKLPLQIKVLSINMIVPDFLLGSATGIAYGIQYVYPLSTGGAAICHAIFDTLTTLSILNITAFGVDRFLSLKFALKYQIYTTKERMIAMCVIMWLFSITSAVMIQLLKSNKALLFKIIIRSVFLSIYVFSYLMILHMYRIHNKKINDLQSLSASRIIHDQMIFSRKIVLITGPHFVLYILAIIIHVIMCFATDIPIWQMEMGSGPKYIELESPMGISKCGTVLDVGQDYILAGKIKSGIRGELSACSWQEKWSECPFLVRWRLLQKQITCRSQRVKSQDNHISLTQNENTLYPNHQQNYVSAPEHQMPPPEQTSNHIPAPEHQLPPPEQTSYQMFQISHPKNHIYPSQSHRRQPQSYMDRMMMENHLGISDLQENMDYIGGRGRMTMYGYGLRGGSDFYSHFQESMD</sequence>
<reference evidence="13" key="1">
    <citation type="journal article" date="2012" name="Nature">
        <title>The oyster genome reveals stress adaptation and complexity of shell formation.</title>
        <authorList>
            <person name="Zhang G."/>
            <person name="Fang X."/>
            <person name="Guo X."/>
            <person name="Li L."/>
            <person name="Luo R."/>
            <person name="Xu F."/>
            <person name="Yang P."/>
            <person name="Zhang L."/>
            <person name="Wang X."/>
            <person name="Qi H."/>
            <person name="Xiong Z."/>
            <person name="Que H."/>
            <person name="Xie Y."/>
            <person name="Holland P.W."/>
            <person name="Paps J."/>
            <person name="Zhu Y."/>
            <person name="Wu F."/>
            <person name="Chen Y."/>
            <person name="Wang J."/>
            <person name="Peng C."/>
            <person name="Meng J."/>
            <person name="Yang L."/>
            <person name="Liu J."/>
            <person name="Wen B."/>
            <person name="Zhang N."/>
            <person name="Huang Z."/>
            <person name="Zhu Q."/>
            <person name="Feng Y."/>
            <person name="Mount A."/>
            <person name="Hedgecock D."/>
            <person name="Xu Z."/>
            <person name="Liu Y."/>
            <person name="Domazet-Loso T."/>
            <person name="Du Y."/>
            <person name="Sun X."/>
            <person name="Zhang S."/>
            <person name="Liu B."/>
            <person name="Cheng P."/>
            <person name="Jiang X."/>
            <person name="Li J."/>
            <person name="Fan D."/>
            <person name="Wang W."/>
            <person name="Fu W."/>
            <person name="Wang T."/>
            <person name="Wang B."/>
            <person name="Zhang J."/>
            <person name="Peng Z."/>
            <person name="Li Y."/>
            <person name="Li N."/>
            <person name="Wang J."/>
            <person name="Chen M."/>
            <person name="He Y."/>
            <person name="Tan F."/>
            <person name="Song X."/>
            <person name="Zheng Q."/>
            <person name="Huang R."/>
            <person name="Yang H."/>
            <person name="Du X."/>
            <person name="Chen L."/>
            <person name="Yang M."/>
            <person name="Gaffney P.M."/>
            <person name="Wang S."/>
            <person name="Luo L."/>
            <person name="She Z."/>
            <person name="Ming Y."/>
            <person name="Huang W."/>
            <person name="Zhang S."/>
            <person name="Huang B."/>
            <person name="Zhang Y."/>
            <person name="Qu T."/>
            <person name="Ni P."/>
            <person name="Miao G."/>
            <person name="Wang J."/>
            <person name="Wang Q."/>
            <person name="Steinberg C.E."/>
            <person name="Wang H."/>
            <person name="Li N."/>
            <person name="Qian L."/>
            <person name="Zhang G."/>
            <person name="Li Y."/>
            <person name="Yang H."/>
            <person name="Liu X."/>
            <person name="Wang J."/>
            <person name="Yin Y."/>
            <person name="Wang J."/>
        </authorList>
    </citation>
    <scope>NUCLEOTIDE SEQUENCE [LARGE SCALE GENOMIC DNA]</scope>
    <source>
        <strain evidence="13">05x7-T-G4-1.051#20</strain>
    </source>
</reference>
<dbReference type="PANTHER" id="PTHR24248">
    <property type="entry name" value="ADRENERGIC RECEPTOR-RELATED G-PROTEIN COUPLED RECEPTOR"/>
    <property type="match status" value="1"/>
</dbReference>
<evidence type="ECO:0000256" key="10">
    <source>
        <dbReference type="SAM" id="MobiDB-lite"/>
    </source>
</evidence>
<evidence type="ECO:0000256" key="2">
    <source>
        <dbReference type="ARBA" id="ARBA00022475"/>
    </source>
</evidence>
<evidence type="ECO:0000256" key="4">
    <source>
        <dbReference type="ARBA" id="ARBA00022989"/>
    </source>
</evidence>
<dbReference type="InterPro" id="IPR017452">
    <property type="entry name" value="GPCR_Rhodpsn_7TM"/>
</dbReference>
<dbReference type="InterPro" id="IPR000276">
    <property type="entry name" value="GPCR_Rhodpsn"/>
</dbReference>
<dbReference type="SUPFAM" id="SSF50242">
    <property type="entry name" value="TIMP-like"/>
    <property type="match status" value="1"/>
</dbReference>
<comment type="subcellular location">
    <subcellularLocation>
        <location evidence="1">Cell membrane</location>
        <topology evidence="1">Multi-pass membrane protein</topology>
    </subcellularLocation>
</comment>
<proteinExistence type="predicted"/>
<accession>K1PGX6</accession>
<dbReference type="AlphaFoldDB" id="K1PGX6"/>
<dbReference type="CDD" id="cd00637">
    <property type="entry name" value="7tm_classA_rhodopsin-like"/>
    <property type="match status" value="1"/>
</dbReference>
<feature type="transmembrane region" description="Helical" evidence="11">
    <location>
        <begin position="164"/>
        <end position="185"/>
    </location>
</feature>
<dbReference type="GO" id="GO:0071880">
    <property type="term" value="P:adenylate cyclase-activating adrenergic receptor signaling pathway"/>
    <property type="evidence" value="ECO:0007669"/>
    <property type="project" value="TreeGrafter"/>
</dbReference>
<evidence type="ECO:0000256" key="8">
    <source>
        <dbReference type="ARBA" id="ARBA00023170"/>
    </source>
</evidence>
<dbReference type="SUPFAM" id="SSF81321">
    <property type="entry name" value="Family A G protein-coupled receptor-like"/>
    <property type="match status" value="1"/>
</dbReference>
<keyword evidence="3 11" id="KW-0812">Transmembrane</keyword>
<keyword evidence="4 11" id="KW-1133">Transmembrane helix</keyword>
<evidence type="ECO:0000256" key="3">
    <source>
        <dbReference type="ARBA" id="ARBA00022692"/>
    </source>
</evidence>
<evidence type="ECO:0000256" key="7">
    <source>
        <dbReference type="ARBA" id="ARBA00023157"/>
    </source>
</evidence>
<dbReference type="InterPro" id="IPR008993">
    <property type="entry name" value="TIMP-like_OB-fold"/>
</dbReference>
<dbReference type="GO" id="GO:0005886">
    <property type="term" value="C:plasma membrane"/>
    <property type="evidence" value="ECO:0007669"/>
    <property type="project" value="UniProtKB-SubCell"/>
</dbReference>
<dbReference type="HOGENOM" id="CLU_597511_0_0_1"/>
<dbReference type="PROSITE" id="PS50262">
    <property type="entry name" value="G_PROTEIN_RECEP_F1_2"/>
    <property type="match status" value="1"/>
</dbReference>
<keyword evidence="8" id="KW-0675">Receptor</keyword>
<feature type="domain" description="G-protein coupled receptors family 1 profile" evidence="12">
    <location>
        <begin position="40"/>
        <end position="153"/>
    </location>
</feature>
<protein>
    <recommendedName>
        <fullName evidence="12">G-protein coupled receptors family 1 profile domain-containing protein</fullName>
    </recommendedName>
</protein>
<keyword evidence="7" id="KW-1015">Disulfide bond</keyword>
<feature type="transmembrane region" description="Helical" evidence="11">
    <location>
        <begin position="92"/>
        <end position="116"/>
    </location>
</feature>
<dbReference type="GO" id="GO:0004993">
    <property type="term" value="F:G protein-coupled serotonin receptor activity"/>
    <property type="evidence" value="ECO:0007669"/>
    <property type="project" value="UniProtKB-ARBA"/>
</dbReference>
<feature type="region of interest" description="Disordered" evidence="10">
    <location>
        <begin position="352"/>
        <end position="373"/>
    </location>
</feature>
<evidence type="ECO:0000256" key="1">
    <source>
        <dbReference type="ARBA" id="ARBA00004651"/>
    </source>
</evidence>
<keyword evidence="2" id="KW-1003">Cell membrane</keyword>
<evidence type="ECO:0000256" key="6">
    <source>
        <dbReference type="ARBA" id="ARBA00023136"/>
    </source>
</evidence>
<dbReference type="Gene3D" id="1.20.1070.10">
    <property type="entry name" value="Rhodopsin 7-helix transmembrane proteins"/>
    <property type="match status" value="1"/>
</dbReference>
<keyword evidence="6 11" id="KW-0472">Membrane</keyword>
<gene>
    <name evidence="13" type="ORF">CGI_10015557</name>
</gene>